<keyword evidence="9" id="KW-1185">Reference proteome</keyword>
<feature type="active site" description="Nucleophile" evidence="6">
    <location>
        <position position="438"/>
    </location>
</feature>
<feature type="domain" description="L,D-TPase catalytic" evidence="7">
    <location>
        <begin position="340"/>
        <end position="462"/>
    </location>
</feature>
<evidence type="ECO:0000256" key="3">
    <source>
        <dbReference type="ARBA" id="ARBA00022960"/>
    </source>
</evidence>
<dbReference type="STRING" id="52770.BSZ40_03355"/>
<dbReference type="GO" id="GO:0016740">
    <property type="term" value="F:transferase activity"/>
    <property type="evidence" value="ECO:0007669"/>
    <property type="project" value="UniProtKB-KW"/>
</dbReference>
<dbReference type="InterPro" id="IPR022029">
    <property type="entry name" value="YoaR-like_PG-bd"/>
</dbReference>
<name>A0A1Q5PXM9_9ACTO</name>
<evidence type="ECO:0000256" key="6">
    <source>
        <dbReference type="PROSITE-ProRule" id="PRU01373"/>
    </source>
</evidence>
<dbReference type="InterPro" id="IPR038063">
    <property type="entry name" value="Transpep_catalytic_dom"/>
</dbReference>
<evidence type="ECO:0000313" key="9">
    <source>
        <dbReference type="Proteomes" id="UP000185612"/>
    </source>
</evidence>
<evidence type="ECO:0000256" key="4">
    <source>
        <dbReference type="ARBA" id="ARBA00022984"/>
    </source>
</evidence>
<evidence type="ECO:0000256" key="1">
    <source>
        <dbReference type="ARBA" id="ARBA00004752"/>
    </source>
</evidence>
<dbReference type="Gene3D" id="2.40.440.10">
    <property type="entry name" value="L,D-transpeptidase catalytic domain-like"/>
    <property type="match status" value="1"/>
</dbReference>
<dbReference type="Gene3D" id="3.10.20.800">
    <property type="match status" value="1"/>
</dbReference>
<evidence type="ECO:0000313" key="8">
    <source>
        <dbReference type="EMBL" id="OKL52212.1"/>
    </source>
</evidence>
<keyword evidence="2" id="KW-0808">Transferase</keyword>
<dbReference type="UniPathway" id="UPA00219"/>
<evidence type="ECO:0000259" key="7">
    <source>
        <dbReference type="PROSITE" id="PS52029"/>
    </source>
</evidence>
<dbReference type="InParanoid" id="A0A1Q5PXM9"/>
<evidence type="ECO:0000256" key="5">
    <source>
        <dbReference type="ARBA" id="ARBA00023316"/>
    </source>
</evidence>
<dbReference type="GO" id="GO:0005576">
    <property type="term" value="C:extracellular region"/>
    <property type="evidence" value="ECO:0007669"/>
    <property type="project" value="TreeGrafter"/>
</dbReference>
<organism evidence="8 9">
    <name type="scientific">Buchananella hordeovulneris</name>
    <dbReference type="NCBI Taxonomy" id="52770"/>
    <lineage>
        <taxon>Bacteria</taxon>
        <taxon>Bacillati</taxon>
        <taxon>Actinomycetota</taxon>
        <taxon>Actinomycetes</taxon>
        <taxon>Actinomycetales</taxon>
        <taxon>Actinomycetaceae</taxon>
        <taxon>Buchananella</taxon>
    </lineage>
</organism>
<dbReference type="PANTHER" id="PTHR30582">
    <property type="entry name" value="L,D-TRANSPEPTIDASE"/>
    <property type="match status" value="1"/>
</dbReference>
<dbReference type="GO" id="GO:0071972">
    <property type="term" value="F:peptidoglycan L,D-transpeptidase activity"/>
    <property type="evidence" value="ECO:0007669"/>
    <property type="project" value="TreeGrafter"/>
</dbReference>
<evidence type="ECO:0000256" key="2">
    <source>
        <dbReference type="ARBA" id="ARBA00022679"/>
    </source>
</evidence>
<dbReference type="InterPro" id="IPR038054">
    <property type="entry name" value="LD_TPept-like_central_sf"/>
</dbReference>
<accession>A0A1Q5PXM9</accession>
<dbReference type="Pfam" id="PF03734">
    <property type="entry name" value="YkuD"/>
    <property type="match status" value="1"/>
</dbReference>
<dbReference type="Pfam" id="PF12229">
    <property type="entry name" value="PG_binding_4"/>
    <property type="match status" value="1"/>
</dbReference>
<dbReference type="InterPro" id="IPR005490">
    <property type="entry name" value="LD_TPept_cat_dom"/>
</dbReference>
<dbReference type="AlphaFoldDB" id="A0A1Q5PXM9"/>
<feature type="active site" description="Proton donor/acceptor" evidence="6">
    <location>
        <position position="419"/>
    </location>
</feature>
<dbReference type="PANTHER" id="PTHR30582:SF2">
    <property type="entry name" value="L,D-TRANSPEPTIDASE YCIB-RELATED"/>
    <property type="match status" value="1"/>
</dbReference>
<dbReference type="CDD" id="cd16913">
    <property type="entry name" value="YkuD_like"/>
    <property type="match status" value="1"/>
</dbReference>
<proteinExistence type="predicted"/>
<comment type="pathway">
    <text evidence="1 6">Cell wall biogenesis; peptidoglycan biosynthesis.</text>
</comment>
<dbReference type="PROSITE" id="PS52029">
    <property type="entry name" value="LD_TPASE"/>
    <property type="match status" value="1"/>
</dbReference>
<keyword evidence="4 6" id="KW-0573">Peptidoglycan synthesis</keyword>
<comment type="caution">
    <text evidence="8">The sequence shown here is derived from an EMBL/GenBank/DDBJ whole genome shotgun (WGS) entry which is preliminary data.</text>
</comment>
<dbReference type="GO" id="GO:0008360">
    <property type="term" value="P:regulation of cell shape"/>
    <property type="evidence" value="ECO:0007669"/>
    <property type="project" value="UniProtKB-UniRule"/>
</dbReference>
<dbReference type="GO" id="GO:0071555">
    <property type="term" value="P:cell wall organization"/>
    <property type="evidence" value="ECO:0007669"/>
    <property type="project" value="UniProtKB-UniRule"/>
</dbReference>
<dbReference type="SUPFAM" id="SSF141523">
    <property type="entry name" value="L,D-transpeptidase catalytic domain-like"/>
    <property type="match status" value="1"/>
</dbReference>
<dbReference type="InterPro" id="IPR050979">
    <property type="entry name" value="LD-transpeptidase"/>
</dbReference>
<dbReference type="EMBL" id="MQVS01000003">
    <property type="protein sequence ID" value="OKL52212.1"/>
    <property type="molecule type" value="Genomic_DNA"/>
</dbReference>
<dbReference type="Proteomes" id="UP000185612">
    <property type="component" value="Unassembled WGS sequence"/>
</dbReference>
<dbReference type="GO" id="GO:0018104">
    <property type="term" value="P:peptidoglycan-protein cross-linking"/>
    <property type="evidence" value="ECO:0007669"/>
    <property type="project" value="TreeGrafter"/>
</dbReference>
<reference evidence="9" key="1">
    <citation type="submission" date="2016-12" db="EMBL/GenBank/DDBJ databases">
        <authorList>
            <person name="Meng X."/>
        </authorList>
    </citation>
    <scope>NUCLEOTIDE SEQUENCE [LARGE SCALE GENOMIC DNA]</scope>
    <source>
        <strain evidence="9">DSM 20732</strain>
    </source>
</reference>
<keyword evidence="3 6" id="KW-0133">Cell shape</keyword>
<protein>
    <recommendedName>
        <fullName evidence="7">L,D-TPase catalytic domain-containing protein</fullName>
    </recommendedName>
</protein>
<keyword evidence="5 6" id="KW-0961">Cell wall biogenesis/degradation</keyword>
<gene>
    <name evidence="8" type="ORF">BSZ40_03355</name>
</gene>
<sequence>MLLVLAGFGGYSVAYAGQALPGTSVAGTSVAGMDRQEVSALVSQRVADTRVQLTGDASASLSLADLGITVDVEATTDATLARSQGFFSRITAIGSSAEITPVFRLDEEQLAKTAQSLVPKDQAAAQNAALQIDEQGQVVVTPGQSGVALDAQALQAAARTAASSLDDQQLAVQFTPVEPKITTTAAEQAAERTRQTLAADIGVMVDGELVSASPAERAKWVSIKLNEDGSAQLTVDPNAVKNWVMEQAADLNTEPVLGKRTVRKSDGSVIKVEVEPVDGQKVTNLDEVVTQLADALGAGKNYAGEFVTETVAAETDDTVVDTLPAAETAGLPYTPAAGERWIDVDLSNHTATAYEGSTVVYGPISMVHGAPATPTVTGTYQVQSKVATQTMRGDNADGTKYETENVPWILYFYSGYALHGAYWRGSFGYAGDAGSHGCVNLPVSDAEWFYNWASVGTTVVSHY</sequence>